<dbReference type="InterPro" id="IPR016197">
    <property type="entry name" value="Chromo-like_dom_sf"/>
</dbReference>
<dbReference type="InterPro" id="IPR052035">
    <property type="entry name" value="ZnF_BED_domain_contain"/>
</dbReference>
<sequence length="763" mass="87551">MTNRGGRPKLHGIDEYFRPASEEGFTLSRVVCKLCSKTMAKHTSKQLRHLHTQCTAYRQLHEVIPSRQPLINTKLDSVSKASKDALDRQAAVAVFTSGKPYSLYEEPETLKLFQMLNSAYKPPDRNRVASFLDPVYLDYQQRVKALLDEAPHLNVIFDASDDISSNRIINISIEIPSSVAFYWTTIDTKDHDHTALTTLSLIKPSLLEIFGHDFSRLNAICTDTCSTMRKLHREMKALPEFSHCLYILCDSHGLQLLIKDIVESKRWMPIFGKVTFLIAFFNKAKLQLSRLRIHQQECYGQRKAFITAAITRWGTQLAAVKSVFDNKDALRAFARDSVILNGMKQVIVKEEEQVTQPSLPQVISYINDLEFWANLEMLFKVLQPIGHAQANSERDRAGLGEVIPRWLSIQASWDALEEAGQDPLINYQELKALRKQRFDVQTDDIHYMAFALDPATTDPKHHLLTTDIVRRAHNFLEDNTNAEEYGNIFREFCQFRAREGNLFGPGSRIYRAASEGTPHHQHRIDEQTEAARDMSMRGESTEVAQPSRFGPDVTCFALRHHNLNGGVQSMLKGEIEGGMDRKHLGSKKQQTNLVKRKDPTKPEGPGEPVDAGNTAELAESEGQRDDAEEPRYEVEEIISHRIKNKTEVELEARWNGCSKPTYVDERTIQEDYPLVLYTYWELRGGREEATGINLFHVFQIRRWKVKDEKLQLLVQWVGYPPKDSTWELAWRVEKFATEMHGAYLKTHRAARSVWEKEESKTRI</sequence>
<dbReference type="InterPro" id="IPR000953">
    <property type="entry name" value="Chromo/chromo_shadow_dom"/>
</dbReference>
<evidence type="ECO:0000259" key="8">
    <source>
        <dbReference type="PROSITE" id="PS50013"/>
    </source>
</evidence>
<organism evidence="9 10">
    <name type="scientific">Fusarium oxysporum f. sp. conglutinans</name>
    <dbReference type="NCBI Taxonomy" id="100902"/>
    <lineage>
        <taxon>Eukaryota</taxon>
        <taxon>Fungi</taxon>
        <taxon>Dikarya</taxon>
        <taxon>Ascomycota</taxon>
        <taxon>Pezizomycotina</taxon>
        <taxon>Sordariomycetes</taxon>
        <taxon>Hypocreomycetidae</taxon>
        <taxon>Hypocreales</taxon>
        <taxon>Nectriaceae</taxon>
        <taxon>Fusarium</taxon>
        <taxon>Fusarium oxysporum species complex</taxon>
    </lineage>
</organism>
<dbReference type="GO" id="GO:0005634">
    <property type="term" value="C:nucleus"/>
    <property type="evidence" value="ECO:0007669"/>
    <property type="project" value="UniProtKB-SubCell"/>
</dbReference>
<evidence type="ECO:0000313" key="9">
    <source>
        <dbReference type="EMBL" id="KAF6515255.1"/>
    </source>
</evidence>
<dbReference type="GO" id="GO:0006338">
    <property type="term" value="P:chromatin remodeling"/>
    <property type="evidence" value="ECO:0007669"/>
    <property type="project" value="UniProtKB-ARBA"/>
</dbReference>
<comment type="subcellular location">
    <subcellularLocation>
        <location evidence="1">Nucleus</location>
    </subcellularLocation>
</comment>
<gene>
    <name evidence="9" type="ORF">HZS61_005161</name>
</gene>
<dbReference type="SMART" id="SM00298">
    <property type="entry name" value="CHROMO"/>
    <property type="match status" value="2"/>
</dbReference>
<comment type="subunit">
    <text evidence="2">Component of the NuA4 histone acetyltransferase complex.</text>
</comment>
<dbReference type="Pfam" id="PF00385">
    <property type="entry name" value="Chromo"/>
    <property type="match status" value="1"/>
</dbReference>
<dbReference type="EMBL" id="JACDXP010000014">
    <property type="protein sequence ID" value="KAF6515255.1"/>
    <property type="molecule type" value="Genomic_DNA"/>
</dbReference>
<dbReference type="Proteomes" id="UP000593570">
    <property type="component" value="Unassembled WGS sequence"/>
</dbReference>
<dbReference type="AlphaFoldDB" id="A0A8H6LDP3"/>
<keyword evidence="3" id="KW-0479">Metal-binding</keyword>
<feature type="compositionally biased region" description="Basic and acidic residues" evidence="7">
    <location>
        <begin position="621"/>
        <end position="631"/>
    </location>
</feature>
<dbReference type="Gene3D" id="2.40.50.40">
    <property type="match status" value="2"/>
</dbReference>
<name>A0A8H6LDP3_FUSOX</name>
<keyword evidence="5" id="KW-0862">Zinc</keyword>
<dbReference type="InterPro" id="IPR012337">
    <property type="entry name" value="RNaseH-like_sf"/>
</dbReference>
<comment type="caution">
    <text evidence="9">The sequence shown here is derived from an EMBL/GenBank/DDBJ whole genome shotgun (WGS) entry which is preliminary data.</text>
</comment>
<evidence type="ECO:0000256" key="7">
    <source>
        <dbReference type="SAM" id="MobiDB-lite"/>
    </source>
</evidence>
<evidence type="ECO:0000256" key="2">
    <source>
        <dbReference type="ARBA" id="ARBA00011353"/>
    </source>
</evidence>
<evidence type="ECO:0000313" key="10">
    <source>
        <dbReference type="Proteomes" id="UP000593570"/>
    </source>
</evidence>
<evidence type="ECO:0000256" key="1">
    <source>
        <dbReference type="ARBA" id="ARBA00004123"/>
    </source>
</evidence>
<dbReference type="GO" id="GO:0008270">
    <property type="term" value="F:zinc ion binding"/>
    <property type="evidence" value="ECO:0007669"/>
    <property type="project" value="UniProtKB-KW"/>
</dbReference>
<keyword evidence="6" id="KW-0539">Nucleus</keyword>
<evidence type="ECO:0000256" key="5">
    <source>
        <dbReference type="ARBA" id="ARBA00022833"/>
    </source>
</evidence>
<evidence type="ECO:0000256" key="6">
    <source>
        <dbReference type="ARBA" id="ARBA00023242"/>
    </source>
</evidence>
<dbReference type="PANTHER" id="PTHR46481:SF10">
    <property type="entry name" value="ZINC FINGER BED DOMAIN-CONTAINING PROTEIN 39"/>
    <property type="match status" value="1"/>
</dbReference>
<feature type="region of interest" description="Disordered" evidence="7">
    <location>
        <begin position="582"/>
        <end position="631"/>
    </location>
</feature>
<dbReference type="SUPFAM" id="SSF54160">
    <property type="entry name" value="Chromo domain-like"/>
    <property type="match status" value="2"/>
</dbReference>
<keyword evidence="4" id="KW-0863">Zinc-finger</keyword>
<proteinExistence type="predicted"/>
<dbReference type="InterPro" id="IPR023780">
    <property type="entry name" value="Chromo_domain"/>
</dbReference>
<accession>A0A8H6LDP3</accession>
<dbReference type="PROSITE" id="PS50013">
    <property type="entry name" value="CHROMO_2"/>
    <property type="match status" value="1"/>
</dbReference>
<evidence type="ECO:0000256" key="3">
    <source>
        <dbReference type="ARBA" id="ARBA00022723"/>
    </source>
</evidence>
<evidence type="ECO:0000256" key="4">
    <source>
        <dbReference type="ARBA" id="ARBA00022771"/>
    </source>
</evidence>
<reference evidence="9 10" key="1">
    <citation type="journal article" date="2020" name="bioRxiv">
        <title>A chromosome-scale genome assembly for the Fusarium oxysporum strain Fo5176 to establish a model Arabidopsis-fungal pathosystem.</title>
        <authorList>
            <person name="Fokkens L."/>
            <person name="Guo L."/>
            <person name="Dora S."/>
            <person name="Wang B."/>
            <person name="Ye K."/>
            <person name="Sanchez-Rodriguez C."/>
            <person name="Croll D."/>
        </authorList>
    </citation>
    <scope>NUCLEOTIDE SEQUENCE [LARGE SCALE GENOMIC DNA]</scope>
    <source>
        <strain evidence="9 10">Fo5176</strain>
    </source>
</reference>
<dbReference type="PANTHER" id="PTHR46481">
    <property type="entry name" value="ZINC FINGER BED DOMAIN-CONTAINING PROTEIN 4"/>
    <property type="match status" value="1"/>
</dbReference>
<protein>
    <recommendedName>
        <fullName evidence="8">Chromo domain-containing protein</fullName>
    </recommendedName>
</protein>
<dbReference type="SUPFAM" id="SSF53098">
    <property type="entry name" value="Ribonuclease H-like"/>
    <property type="match status" value="1"/>
</dbReference>
<feature type="domain" description="Chromo" evidence="8">
    <location>
        <begin position="632"/>
        <end position="755"/>
    </location>
</feature>